<protein>
    <submittedName>
        <fullName evidence="1">Uncharacterized protein</fullName>
    </submittedName>
</protein>
<evidence type="ECO:0000313" key="1">
    <source>
        <dbReference type="EMBL" id="CAI7995448.1"/>
    </source>
</evidence>
<dbReference type="EMBL" id="CASHTH010000247">
    <property type="protein sequence ID" value="CAI7995448.1"/>
    <property type="molecule type" value="Genomic_DNA"/>
</dbReference>
<proteinExistence type="predicted"/>
<organism evidence="1 2">
    <name type="scientific">Geodia barretti</name>
    <name type="common">Barrett's horny sponge</name>
    <dbReference type="NCBI Taxonomy" id="519541"/>
    <lineage>
        <taxon>Eukaryota</taxon>
        <taxon>Metazoa</taxon>
        <taxon>Porifera</taxon>
        <taxon>Demospongiae</taxon>
        <taxon>Heteroscleromorpha</taxon>
        <taxon>Tetractinellida</taxon>
        <taxon>Astrophorina</taxon>
        <taxon>Geodiidae</taxon>
        <taxon>Geodia</taxon>
    </lineage>
</organism>
<feature type="non-terminal residue" evidence="1">
    <location>
        <position position="1"/>
    </location>
</feature>
<reference evidence="1" key="1">
    <citation type="submission" date="2023-03" db="EMBL/GenBank/DDBJ databases">
        <authorList>
            <person name="Steffen K."/>
            <person name="Cardenas P."/>
        </authorList>
    </citation>
    <scope>NUCLEOTIDE SEQUENCE</scope>
</reference>
<evidence type="ECO:0000313" key="2">
    <source>
        <dbReference type="Proteomes" id="UP001174909"/>
    </source>
</evidence>
<dbReference type="AlphaFoldDB" id="A0AA35QXD8"/>
<keyword evidence="2" id="KW-1185">Reference proteome</keyword>
<comment type="caution">
    <text evidence="1">The sequence shown here is derived from an EMBL/GenBank/DDBJ whole genome shotgun (WGS) entry which is preliminary data.</text>
</comment>
<name>A0AA35QXD8_GEOBA</name>
<dbReference type="Proteomes" id="UP001174909">
    <property type="component" value="Unassembled WGS sequence"/>
</dbReference>
<accession>A0AA35QXD8</accession>
<sequence length="359" mass="39854">SLTTLHFRYCRSSARNVAASCIFLRFVLLFSLDLLWQRTDHDLRTQHVHKKTMTSEDEYLLDVPCSEELKYAVSEGGDSLLDSEEERDVIPDVAALPVHQSPPVEKETPTTESFPLSPVSLSPLLPDNLLSRCRDESGRPKVIRLDRRKKFRCIPDSLPGAPLPKRKKPLTLRPRKITKPSLLLEVGKGWMADPLTDCRQTLVANRMTSLKEERVRASRVVETSHLQAATSVSAQSFELWDGGASTSTDTREERTSRLVQMSSFCSSTSTSSFAQTITPLPCPTAGLLRVTGTANATIQEIAPPHSPISNPFYSKIKELSEPASTCGVNPFFSALQKTSSEREPCQPDSFSFSLAQFNT</sequence>
<gene>
    <name evidence="1" type="ORF">GBAR_LOCUS1692</name>
</gene>